<feature type="region of interest" description="Disordered" evidence="1">
    <location>
        <begin position="1"/>
        <end position="22"/>
    </location>
</feature>
<dbReference type="Proteomes" id="UP000003653">
    <property type="component" value="Unassembled WGS sequence"/>
</dbReference>
<dbReference type="EMBL" id="ADNV01000327">
    <property type="protein sequence ID" value="EFG75409.1"/>
    <property type="molecule type" value="Genomic_DNA"/>
</dbReference>
<protein>
    <submittedName>
        <fullName evidence="2">Uncharacterized protein</fullName>
    </submittedName>
</protein>
<dbReference type="AlphaFoldDB" id="D5PEM2"/>
<reference evidence="2 3" key="1">
    <citation type="submission" date="2010-04" db="EMBL/GenBank/DDBJ databases">
        <authorList>
            <person name="Muzny D."/>
            <person name="Qin X."/>
            <person name="Deng J."/>
            <person name="Jiang H."/>
            <person name="Liu Y."/>
            <person name="Qu J."/>
            <person name="Song X.-Z."/>
            <person name="Zhang L."/>
            <person name="Thornton R."/>
            <person name="Coyle M."/>
            <person name="Francisco L."/>
            <person name="Jackson L."/>
            <person name="Javaid M."/>
            <person name="Korchina V."/>
            <person name="Kovar C."/>
            <person name="Mata R."/>
            <person name="Mathew T."/>
            <person name="Ngo R."/>
            <person name="Nguyen L."/>
            <person name="Nguyen N."/>
            <person name="Okwuonu G."/>
            <person name="Ongeri F."/>
            <person name="Pham C."/>
            <person name="Simmons D."/>
            <person name="Wilczek-Boney K."/>
            <person name="Hale W."/>
            <person name="Jakkamsetti A."/>
            <person name="Pham P."/>
            <person name="Ruth R."/>
            <person name="San Lucas F."/>
            <person name="Warren J."/>
            <person name="Zhang J."/>
            <person name="Zhao Z."/>
            <person name="Zhou C."/>
            <person name="Zhu D."/>
            <person name="Lee S."/>
            <person name="Bess C."/>
            <person name="Blankenburg K."/>
            <person name="Forbes L."/>
            <person name="Fu Q."/>
            <person name="Gubbala S."/>
            <person name="Hirani K."/>
            <person name="Jayaseelan J.C."/>
            <person name="Lara F."/>
            <person name="Munidasa M."/>
            <person name="Palculict T."/>
            <person name="Patil S."/>
            <person name="Pu L.-L."/>
            <person name="Saada N."/>
            <person name="Tang L."/>
            <person name="Weissenberger G."/>
            <person name="Zhu Y."/>
            <person name="Hemphill L."/>
            <person name="Shang Y."/>
            <person name="Youmans B."/>
            <person name="Ayvaz T."/>
            <person name="Ross M."/>
            <person name="Santibanez J."/>
            <person name="Aqrawi P."/>
            <person name="Gross S."/>
            <person name="Joshi V."/>
            <person name="Fowler G."/>
            <person name="Nazareth L."/>
            <person name="Reid J."/>
            <person name="Worley K."/>
            <person name="Petrosino J."/>
            <person name="Highlander S."/>
            <person name="Gibbs R."/>
        </authorList>
    </citation>
    <scope>NUCLEOTIDE SEQUENCE [LARGE SCALE GENOMIC DNA]</scope>
    <source>
        <strain evidence="2 3">ATCC BAA-614</strain>
    </source>
</reference>
<gene>
    <name evidence="2" type="ORF">HMPREF0591_4509</name>
</gene>
<feature type="compositionally biased region" description="Polar residues" evidence="1">
    <location>
        <begin position="12"/>
        <end position="21"/>
    </location>
</feature>
<keyword evidence="3" id="KW-1185">Reference proteome</keyword>
<evidence type="ECO:0000256" key="1">
    <source>
        <dbReference type="SAM" id="MobiDB-lite"/>
    </source>
</evidence>
<comment type="caution">
    <text evidence="2">The sequence shown here is derived from an EMBL/GenBank/DDBJ whole genome shotgun (WGS) entry which is preliminary data.</text>
</comment>
<evidence type="ECO:0000313" key="2">
    <source>
        <dbReference type="EMBL" id="EFG75409.1"/>
    </source>
</evidence>
<accession>D5PEM2</accession>
<dbReference type="HOGENOM" id="CLU_2494602_0_0_11"/>
<sequence>MDRLRVHGSQAGGTQPSTSAFQVGGQPVALTLSQARSVYDRIGRMQDWQGFYEDATTERLVAGRPSPGARQFSSSVAALVDSLRTY</sequence>
<organism evidence="2 3">
    <name type="scientific">Mycobacterium parascrofulaceum ATCC BAA-614</name>
    <dbReference type="NCBI Taxonomy" id="525368"/>
    <lineage>
        <taxon>Bacteria</taxon>
        <taxon>Bacillati</taxon>
        <taxon>Actinomycetota</taxon>
        <taxon>Actinomycetes</taxon>
        <taxon>Mycobacteriales</taxon>
        <taxon>Mycobacteriaceae</taxon>
        <taxon>Mycobacterium</taxon>
        <taxon>Mycobacterium simiae complex</taxon>
    </lineage>
</organism>
<name>D5PEM2_9MYCO</name>
<proteinExistence type="predicted"/>
<evidence type="ECO:0000313" key="3">
    <source>
        <dbReference type="Proteomes" id="UP000003653"/>
    </source>
</evidence>